<accession>A0A165GZ84</accession>
<dbReference type="InterPro" id="IPR038665">
    <property type="entry name" value="Voltage-dep_anion_channel_sf"/>
</dbReference>
<dbReference type="GeneID" id="28897718"/>
<dbReference type="GO" id="GO:0016020">
    <property type="term" value="C:membrane"/>
    <property type="evidence" value="ECO:0007669"/>
    <property type="project" value="UniProtKB-SubCell"/>
</dbReference>
<evidence type="ECO:0000256" key="2">
    <source>
        <dbReference type="ARBA" id="ARBA00022692"/>
    </source>
</evidence>
<dbReference type="AlphaFoldDB" id="A0A165GZ84"/>
<dbReference type="CDD" id="cd09317">
    <property type="entry name" value="TDT_Mae1_like"/>
    <property type="match status" value="1"/>
</dbReference>
<keyword evidence="2 6" id="KW-0812">Transmembrane</keyword>
<evidence type="ECO:0008006" key="9">
    <source>
        <dbReference type="Google" id="ProtNLM"/>
    </source>
</evidence>
<dbReference type="EMBL" id="KV407458">
    <property type="protein sequence ID" value="KZF22786.1"/>
    <property type="molecule type" value="Genomic_DNA"/>
</dbReference>
<feature type="compositionally biased region" description="Acidic residues" evidence="5">
    <location>
        <begin position="375"/>
        <end position="384"/>
    </location>
</feature>
<evidence type="ECO:0000313" key="8">
    <source>
        <dbReference type="Proteomes" id="UP000076632"/>
    </source>
</evidence>
<evidence type="ECO:0000256" key="6">
    <source>
        <dbReference type="SAM" id="Phobius"/>
    </source>
</evidence>
<dbReference type="OMA" id="FYHYPYT"/>
<feature type="transmembrane region" description="Helical" evidence="6">
    <location>
        <begin position="167"/>
        <end position="189"/>
    </location>
</feature>
<dbReference type="PANTHER" id="PTHR31162">
    <property type="entry name" value="MALIC ACID TRANSPORT PROTEIN-RELATED"/>
    <property type="match status" value="1"/>
</dbReference>
<dbReference type="GO" id="GO:0015140">
    <property type="term" value="F:malate transmembrane transporter activity"/>
    <property type="evidence" value="ECO:0007669"/>
    <property type="project" value="InterPro"/>
</dbReference>
<dbReference type="STRING" id="1328760.A0A165GZ84"/>
<dbReference type="InterPro" id="IPR030185">
    <property type="entry name" value="Mae1"/>
</dbReference>
<dbReference type="OrthoDB" id="2901184at2759"/>
<keyword evidence="4 6" id="KW-0472">Membrane</keyword>
<comment type="subcellular location">
    <subcellularLocation>
        <location evidence="1">Membrane</location>
        <topology evidence="1">Multi-pass membrane protein</topology>
    </subcellularLocation>
</comment>
<dbReference type="InParanoid" id="A0A165GZ84"/>
<feature type="transmembrane region" description="Helical" evidence="6">
    <location>
        <begin position="241"/>
        <end position="269"/>
    </location>
</feature>
<feature type="transmembrane region" description="Helical" evidence="6">
    <location>
        <begin position="281"/>
        <end position="301"/>
    </location>
</feature>
<organism evidence="7 8">
    <name type="scientific">Xylona heveae (strain CBS 132557 / TC161)</name>
    <dbReference type="NCBI Taxonomy" id="1328760"/>
    <lineage>
        <taxon>Eukaryota</taxon>
        <taxon>Fungi</taxon>
        <taxon>Dikarya</taxon>
        <taxon>Ascomycota</taxon>
        <taxon>Pezizomycotina</taxon>
        <taxon>Xylonomycetes</taxon>
        <taxon>Xylonales</taxon>
        <taxon>Xylonaceae</taxon>
        <taxon>Xylona</taxon>
    </lineage>
</organism>
<proteinExistence type="predicted"/>
<feature type="region of interest" description="Disordered" evidence="5">
    <location>
        <begin position="347"/>
        <end position="384"/>
    </location>
</feature>
<keyword evidence="3 6" id="KW-1133">Transmembrane helix</keyword>
<reference evidence="7 8" key="1">
    <citation type="journal article" date="2016" name="Fungal Biol.">
        <title>The genome of Xylona heveae provides a window into fungal endophytism.</title>
        <authorList>
            <person name="Gazis R."/>
            <person name="Kuo A."/>
            <person name="Riley R."/>
            <person name="LaButti K."/>
            <person name="Lipzen A."/>
            <person name="Lin J."/>
            <person name="Amirebrahimi M."/>
            <person name="Hesse C.N."/>
            <person name="Spatafora J.W."/>
            <person name="Henrissat B."/>
            <person name="Hainaut M."/>
            <person name="Grigoriev I.V."/>
            <person name="Hibbett D.S."/>
        </authorList>
    </citation>
    <scope>NUCLEOTIDE SEQUENCE [LARGE SCALE GENOMIC DNA]</scope>
    <source>
        <strain evidence="7 8">TC161</strain>
    </source>
</reference>
<feature type="transmembrane region" description="Helical" evidence="6">
    <location>
        <begin position="201"/>
        <end position="221"/>
    </location>
</feature>
<dbReference type="Proteomes" id="UP000076632">
    <property type="component" value="Unassembled WGS sequence"/>
</dbReference>
<sequence length="384" mass="42147">MATGGVANVLYTVSLRFPGLFAIGCIFFIFNLCLFLINCCMIITRFVLHPGCLRASLVHPTESLFVPAIIVSVGLILLNISQYGLLNVGHWLNTTVMIIFWIYAGIALLFSVGIYLEIWSTQTFTINEMTPIWIFPAYPLLVIGPHAGTLATKLSSQRALSILIGGWTLQGIGFMVSLTINAAFIYRLMTQKLPRGNLRPGMFVSVGPAGFTATGIISMSSAAGRTLPENFLGDLSVTAPILHVVGSFAGIWLWGLSLWFFFVSVGAHWSCVGPGKLDFTLTWYSFVFPNTALITATFAVAEAFDAYGLEIVGCIFTIALVIAWFFVFAMMIRAIYLRQILWPQKGDDRDEGGWKGQDILSPSDNNGVRRRQADEEAIDPETGN</sequence>
<evidence type="ECO:0000256" key="5">
    <source>
        <dbReference type="SAM" id="MobiDB-lite"/>
    </source>
</evidence>
<evidence type="ECO:0000313" key="7">
    <source>
        <dbReference type="EMBL" id="KZF22786.1"/>
    </source>
</evidence>
<feature type="transmembrane region" description="Helical" evidence="6">
    <location>
        <begin position="307"/>
        <end position="332"/>
    </location>
</feature>
<dbReference type="InterPro" id="IPR004695">
    <property type="entry name" value="SLAC1/Mae1/Ssu1/TehA"/>
</dbReference>
<evidence type="ECO:0000256" key="1">
    <source>
        <dbReference type="ARBA" id="ARBA00004141"/>
    </source>
</evidence>
<protein>
    <recommendedName>
        <fullName evidence="9">C4-dicarboxylate transporter/malic acid transport protein</fullName>
    </recommendedName>
</protein>
<dbReference type="Pfam" id="PF03595">
    <property type="entry name" value="SLAC1"/>
    <property type="match status" value="1"/>
</dbReference>
<gene>
    <name evidence="7" type="ORF">L228DRAFT_247171</name>
</gene>
<name>A0A165GZ84_XYLHT</name>
<dbReference type="Gene3D" id="1.50.10.150">
    <property type="entry name" value="Voltage-dependent anion channel"/>
    <property type="match status" value="1"/>
</dbReference>
<feature type="transmembrane region" description="Helical" evidence="6">
    <location>
        <begin position="130"/>
        <end position="147"/>
    </location>
</feature>
<keyword evidence="8" id="KW-1185">Reference proteome</keyword>
<evidence type="ECO:0000256" key="4">
    <source>
        <dbReference type="ARBA" id="ARBA00023136"/>
    </source>
</evidence>
<feature type="transmembrane region" description="Helical" evidence="6">
    <location>
        <begin position="20"/>
        <end position="43"/>
    </location>
</feature>
<feature type="transmembrane region" description="Helical" evidence="6">
    <location>
        <begin position="64"/>
        <end position="86"/>
    </location>
</feature>
<feature type="transmembrane region" description="Helical" evidence="6">
    <location>
        <begin position="98"/>
        <end position="118"/>
    </location>
</feature>
<evidence type="ECO:0000256" key="3">
    <source>
        <dbReference type="ARBA" id="ARBA00022989"/>
    </source>
</evidence>
<dbReference type="RefSeq" id="XP_018188341.1">
    <property type="nucleotide sequence ID" value="XM_018332581.1"/>
</dbReference>
<dbReference type="PANTHER" id="PTHR31162:SF3">
    <property type="entry name" value="TRANSPORTER_MALIC ACID TRANSPORT PROTEIN, PUTATIVE-RELATED"/>
    <property type="match status" value="1"/>
</dbReference>